<dbReference type="PANTHER" id="PTHR46211:SF1">
    <property type="entry name" value="GLYCEROPHOSPHODIESTER PHOSPHODIESTERASE, CYTOPLASMIC"/>
    <property type="match status" value="1"/>
</dbReference>
<dbReference type="InterPro" id="IPR030395">
    <property type="entry name" value="GP_PDE_dom"/>
</dbReference>
<accession>A0AAD7UDB0</accession>
<reference evidence="3" key="1">
    <citation type="submission" date="2023-01" db="EMBL/GenBank/DDBJ databases">
        <title>Metagenome sequencing of chrysophaentin producing Chrysophaeum taylorii.</title>
        <authorList>
            <person name="Davison J."/>
            <person name="Bewley C."/>
        </authorList>
    </citation>
    <scope>NUCLEOTIDE SEQUENCE</scope>
    <source>
        <strain evidence="3">NIES-1699</strain>
    </source>
</reference>
<dbReference type="SUPFAM" id="SSF51695">
    <property type="entry name" value="PLC-like phosphodiesterases"/>
    <property type="match status" value="1"/>
</dbReference>
<evidence type="ECO:0000256" key="1">
    <source>
        <dbReference type="SAM" id="MobiDB-lite"/>
    </source>
</evidence>
<feature type="domain" description="GP-PDE" evidence="2">
    <location>
        <begin position="15"/>
        <end position="258"/>
    </location>
</feature>
<feature type="compositionally biased region" description="Low complexity" evidence="1">
    <location>
        <begin position="279"/>
        <end position="288"/>
    </location>
</feature>
<dbReference type="GO" id="GO:0008081">
    <property type="term" value="F:phosphoric diester hydrolase activity"/>
    <property type="evidence" value="ECO:0007669"/>
    <property type="project" value="InterPro"/>
</dbReference>
<dbReference type="Proteomes" id="UP001230188">
    <property type="component" value="Unassembled WGS sequence"/>
</dbReference>
<protein>
    <recommendedName>
        <fullName evidence="2">GP-PDE domain-containing protein</fullName>
    </recommendedName>
</protein>
<dbReference type="Pfam" id="PF03009">
    <property type="entry name" value="GDPD"/>
    <property type="match status" value="1"/>
</dbReference>
<dbReference type="GO" id="GO:0006629">
    <property type="term" value="P:lipid metabolic process"/>
    <property type="evidence" value="ECO:0007669"/>
    <property type="project" value="InterPro"/>
</dbReference>
<dbReference type="EMBL" id="JAQMWT010000432">
    <property type="protein sequence ID" value="KAJ8601429.1"/>
    <property type="molecule type" value="Genomic_DNA"/>
</dbReference>
<evidence type="ECO:0000313" key="4">
    <source>
        <dbReference type="Proteomes" id="UP001230188"/>
    </source>
</evidence>
<organism evidence="3 4">
    <name type="scientific">Chrysophaeum taylorii</name>
    <dbReference type="NCBI Taxonomy" id="2483200"/>
    <lineage>
        <taxon>Eukaryota</taxon>
        <taxon>Sar</taxon>
        <taxon>Stramenopiles</taxon>
        <taxon>Ochrophyta</taxon>
        <taxon>Pelagophyceae</taxon>
        <taxon>Pelagomonadales</taxon>
        <taxon>Pelagomonadaceae</taxon>
        <taxon>Chrysophaeum</taxon>
    </lineage>
</organism>
<dbReference type="Gene3D" id="3.20.20.190">
    <property type="entry name" value="Phosphatidylinositol (PI) phosphodiesterase"/>
    <property type="match status" value="1"/>
</dbReference>
<dbReference type="AlphaFoldDB" id="A0AAD7UDB0"/>
<dbReference type="PANTHER" id="PTHR46211">
    <property type="entry name" value="GLYCEROPHOSPHORYL DIESTER PHOSPHODIESTERASE"/>
    <property type="match status" value="1"/>
</dbReference>
<dbReference type="PROSITE" id="PS51704">
    <property type="entry name" value="GP_PDE"/>
    <property type="match status" value="1"/>
</dbReference>
<comment type="caution">
    <text evidence="3">The sequence shown here is derived from an EMBL/GenBank/DDBJ whole genome shotgun (WGS) entry which is preliminary data.</text>
</comment>
<keyword evidence="4" id="KW-1185">Reference proteome</keyword>
<feature type="region of interest" description="Disordered" evidence="1">
    <location>
        <begin position="274"/>
        <end position="294"/>
    </location>
</feature>
<name>A0AAD7UDB0_9STRA</name>
<dbReference type="InterPro" id="IPR017946">
    <property type="entry name" value="PLC-like_Pdiesterase_TIM-brl"/>
</dbReference>
<sequence>MQALEDHTGFAPSDVLIVAHRGCHGRFPENSLGAIAACAEEGAQLAEVDVQVTADGELVLIHDKTPAGLTNSMKAAPVTELTVNELKGLWLVQKPGDGSSTPFKIPTLVEAIEVAAACGIVLVIDPKQPNLERRVFEAVERAKGWDHVVSGGRNFRPDSLSRLATHAAQAREPPAKIRAAVRVSHAALSQVCAKLEATGPRCNATKTPDRPPVDVAVWLASPDAKGDFTFQCDLRAAGRGAAVDFVWENGEYAIRDPDKVAEIVGNASSNRSRAKLALSPSSSSSTSSGGNRRRHVLKPCASSRLHELPCFGSHLYIPLLRASCARFAVTDMPSALRAALLAFDMAPQSASASSIAAGRHVPHSWPLDAPKLAAHPSIAHQLPPSPKCLDLVSDEATDYPHFGTGSDEATAAAHPNAAIYNEMAHLLGHSLW</sequence>
<evidence type="ECO:0000313" key="3">
    <source>
        <dbReference type="EMBL" id="KAJ8601429.1"/>
    </source>
</evidence>
<dbReference type="CDD" id="cd08566">
    <property type="entry name" value="GDPD_AtGDE_like"/>
    <property type="match status" value="1"/>
</dbReference>
<gene>
    <name evidence="3" type="ORF">CTAYLR_005913</name>
</gene>
<proteinExistence type="predicted"/>
<evidence type="ECO:0000259" key="2">
    <source>
        <dbReference type="PROSITE" id="PS51704"/>
    </source>
</evidence>